<dbReference type="Pfam" id="PF23621">
    <property type="entry name" value="BP74_N"/>
    <property type="match status" value="1"/>
</dbReference>
<feature type="signal peptide" evidence="1">
    <location>
        <begin position="1"/>
        <end position="28"/>
    </location>
</feature>
<dbReference type="RefSeq" id="WP_189171039.1">
    <property type="nucleotide sequence ID" value="NZ_BMQB01000007.1"/>
</dbReference>
<organism evidence="3 4">
    <name type="scientific">Pilimelia anulata</name>
    <dbReference type="NCBI Taxonomy" id="53371"/>
    <lineage>
        <taxon>Bacteria</taxon>
        <taxon>Bacillati</taxon>
        <taxon>Actinomycetota</taxon>
        <taxon>Actinomycetes</taxon>
        <taxon>Micromonosporales</taxon>
        <taxon>Micromonosporaceae</taxon>
        <taxon>Pilimelia</taxon>
    </lineage>
</organism>
<accession>A0A8J3B848</accession>
<dbReference type="Proteomes" id="UP000649739">
    <property type="component" value="Unassembled WGS sequence"/>
</dbReference>
<dbReference type="EMBL" id="BMQB01000007">
    <property type="protein sequence ID" value="GGK00284.1"/>
    <property type="molecule type" value="Genomic_DNA"/>
</dbReference>
<evidence type="ECO:0000256" key="1">
    <source>
        <dbReference type="SAM" id="SignalP"/>
    </source>
</evidence>
<name>A0A8J3B848_9ACTN</name>
<sequence>MNTFIARTAAVASAAALGVAGAAAPAAAAAQPQLSYIATIRVDGGGGSQYFKARLIQPDDVQAATDNLNGSSIKHINGRVVRTGPDINTGYTWHLDPYDVAFVDISAEVCDGLPSYVAGDPASYTRYCPWHTKVTDLLATYSPYKPKG</sequence>
<reference evidence="3" key="1">
    <citation type="journal article" date="2014" name="Int. J. Syst. Evol. Microbiol.">
        <title>Complete genome sequence of Corynebacterium casei LMG S-19264T (=DSM 44701T), isolated from a smear-ripened cheese.</title>
        <authorList>
            <consortium name="US DOE Joint Genome Institute (JGI-PGF)"/>
            <person name="Walter F."/>
            <person name="Albersmeier A."/>
            <person name="Kalinowski J."/>
            <person name="Ruckert C."/>
        </authorList>
    </citation>
    <scope>NUCLEOTIDE SEQUENCE</scope>
    <source>
        <strain evidence="3">JCM 3090</strain>
    </source>
</reference>
<feature type="domain" description="BP74 N-terminal" evidence="2">
    <location>
        <begin position="40"/>
        <end position="138"/>
    </location>
</feature>
<dbReference type="AlphaFoldDB" id="A0A8J3B848"/>
<evidence type="ECO:0000259" key="2">
    <source>
        <dbReference type="Pfam" id="PF23621"/>
    </source>
</evidence>
<comment type="caution">
    <text evidence="3">The sequence shown here is derived from an EMBL/GenBank/DDBJ whole genome shotgun (WGS) entry which is preliminary data.</text>
</comment>
<protein>
    <recommendedName>
        <fullName evidence="2">BP74 N-terminal domain-containing protein</fullName>
    </recommendedName>
</protein>
<evidence type="ECO:0000313" key="3">
    <source>
        <dbReference type="EMBL" id="GGK00284.1"/>
    </source>
</evidence>
<gene>
    <name evidence="3" type="ORF">GCM10010123_32750</name>
</gene>
<reference evidence="3" key="2">
    <citation type="submission" date="2020-09" db="EMBL/GenBank/DDBJ databases">
        <authorList>
            <person name="Sun Q."/>
            <person name="Ohkuma M."/>
        </authorList>
    </citation>
    <scope>NUCLEOTIDE SEQUENCE</scope>
    <source>
        <strain evidence="3">JCM 3090</strain>
    </source>
</reference>
<dbReference type="InterPro" id="IPR056422">
    <property type="entry name" value="BP74_N"/>
</dbReference>
<feature type="chain" id="PRO_5035321804" description="BP74 N-terminal domain-containing protein" evidence="1">
    <location>
        <begin position="29"/>
        <end position="148"/>
    </location>
</feature>
<evidence type="ECO:0000313" key="4">
    <source>
        <dbReference type="Proteomes" id="UP000649739"/>
    </source>
</evidence>
<keyword evidence="1" id="KW-0732">Signal</keyword>
<proteinExistence type="predicted"/>
<keyword evidence="4" id="KW-1185">Reference proteome</keyword>